<gene>
    <name evidence="3" type="ORF">AK812_SmicGene4779</name>
</gene>
<protein>
    <submittedName>
        <fullName evidence="3">Retrovirus-related Pol polyprotein from transposon TNT 1-94</fullName>
    </submittedName>
</protein>
<dbReference type="Proteomes" id="UP000186817">
    <property type="component" value="Unassembled WGS sequence"/>
</dbReference>
<dbReference type="GO" id="GO:0003676">
    <property type="term" value="F:nucleic acid binding"/>
    <property type="evidence" value="ECO:0007669"/>
    <property type="project" value="InterPro"/>
</dbReference>
<name>A0A1Q9EVI9_SYMMI</name>
<dbReference type="InterPro" id="IPR001584">
    <property type="entry name" value="Integrase_cat-core"/>
</dbReference>
<dbReference type="PROSITE" id="PS50994">
    <property type="entry name" value="INTEGRASE"/>
    <property type="match status" value="1"/>
</dbReference>
<dbReference type="InterPro" id="IPR036397">
    <property type="entry name" value="RNaseH_sf"/>
</dbReference>
<evidence type="ECO:0000256" key="1">
    <source>
        <dbReference type="SAM" id="MobiDB-lite"/>
    </source>
</evidence>
<organism evidence="3 4">
    <name type="scientific">Symbiodinium microadriaticum</name>
    <name type="common">Dinoflagellate</name>
    <name type="synonym">Zooxanthella microadriatica</name>
    <dbReference type="NCBI Taxonomy" id="2951"/>
    <lineage>
        <taxon>Eukaryota</taxon>
        <taxon>Sar</taxon>
        <taxon>Alveolata</taxon>
        <taxon>Dinophyceae</taxon>
        <taxon>Suessiales</taxon>
        <taxon>Symbiodiniaceae</taxon>
        <taxon>Symbiodinium</taxon>
    </lineage>
</organism>
<dbReference type="EMBL" id="LSRX01000059">
    <property type="protein sequence ID" value="OLQ11441.1"/>
    <property type="molecule type" value="Genomic_DNA"/>
</dbReference>
<proteinExistence type="predicted"/>
<evidence type="ECO:0000313" key="4">
    <source>
        <dbReference type="Proteomes" id="UP000186817"/>
    </source>
</evidence>
<keyword evidence="4" id="KW-1185">Reference proteome</keyword>
<dbReference type="GO" id="GO:0015074">
    <property type="term" value="P:DNA integration"/>
    <property type="evidence" value="ECO:0007669"/>
    <property type="project" value="InterPro"/>
</dbReference>
<dbReference type="Gene3D" id="3.30.420.10">
    <property type="entry name" value="Ribonuclease H-like superfamily/Ribonuclease H"/>
    <property type="match status" value="1"/>
</dbReference>
<feature type="compositionally biased region" description="Acidic residues" evidence="1">
    <location>
        <begin position="846"/>
        <end position="858"/>
    </location>
</feature>
<dbReference type="SUPFAM" id="SSF53098">
    <property type="entry name" value="Ribonuclease H-like"/>
    <property type="match status" value="1"/>
</dbReference>
<reference evidence="3 4" key="1">
    <citation type="submission" date="2016-02" db="EMBL/GenBank/DDBJ databases">
        <title>Genome analysis of coral dinoflagellate symbionts highlights evolutionary adaptations to a symbiotic lifestyle.</title>
        <authorList>
            <person name="Aranda M."/>
            <person name="Li Y."/>
            <person name="Liew Y.J."/>
            <person name="Baumgarten S."/>
            <person name="Simakov O."/>
            <person name="Wilson M."/>
            <person name="Piel J."/>
            <person name="Ashoor H."/>
            <person name="Bougouffa S."/>
            <person name="Bajic V.B."/>
            <person name="Ryu T."/>
            <person name="Ravasi T."/>
            <person name="Bayer T."/>
            <person name="Micklem G."/>
            <person name="Kim H."/>
            <person name="Bhak J."/>
            <person name="Lajeunesse T.C."/>
            <person name="Voolstra C.R."/>
        </authorList>
    </citation>
    <scope>NUCLEOTIDE SEQUENCE [LARGE SCALE GENOMIC DNA]</scope>
    <source>
        <strain evidence="3 4">CCMP2467</strain>
    </source>
</reference>
<sequence>MSHDHHEGRYQDCVEDVNFPMSYVHHDDTADDTFQDCFEEHVEVAKDIETLARDLLRVGDFSSEACRELTAKLCLWQGACKRKMLNGVGRAVALGAFTHGGVHGVINNTYNLKYTLRYINKFLRSKGAKGRWSSVSIGLNTQPGIHRDAHNIDYNQTITLGPNRGGRLWVEDPKDDISGEAHGVKLPNGKNIDGKYVDTVDKVFAFDPHRRHFVEDWDGIRVSITAYTVRGINAIGTEERDLLRARGFPLKATVSAVADDHQKDAYDKETQLRPKSSVRKGLWRSAIKASAMITMTMSAASSYISETFARPTDDRVAILEIGGTEQTYYAAEIGALVSEPLDYDYIQEFGTEAVCSHIEDVKPRVLWLHPTTAHGRKPSGLKQLVEAQLSGGGDVVCEAKDRIAWWRDSEVGEYFADVREHEREEGGKLVLRLRQPEHDPETAYVVNGEENATKSEGDKKGASAIHFDSKVAPHIRAALTRLHQNLGHPAVHDLVRHLQLAGAEGAVISAAKSLRCETCHRCQRAAASRPASLPTMLDFNQAVAIDVFHAFDSEQVRHEFLSVIDLGTQYHLVKKIDGHSGQDFEVNFVDLWSRTFGTPTVIAADLESGLQAGLARYADFSGAKLRPSAAQAHFQQGVVERHGQWWQDIFMKVVDEHSVTDEDVALAVSSVNEAKNNLCRRHGFSPAQAVFGKEVKAPEDLCGGNDEEMVLDILTTDKRRQREVAIRTAARLAFFRSQVDTKLRRSLIQRARVKRSEYAPGEMVCFFRHDKASTKRGRWRGPGLILGREGPNWWVSYAGRCHLCAEEHMRPSTAEEVGDAFTSRVARADLEKLLFSDPHDPNSYADGEDEDCEEPGDDENLYRGWDIVVDEDEHMESVEHKQQTTGVPDEELDQVLATPPELQEKQSRVLRRARHKQAGRPKPYPVYMLKQCFTEHSKEKQLEKELPWKLIPPEKHSLFKAAEVKQINEHLDHKALTILTKAETDEIYRTVAPERILNSRWAYRDKNYAKRKGDEKIDWKAKARLVIAGHQDPDVTSLTTDAPTVNRLSVMVLLQIASSRRTGPDPWEAAAGDVCAAFLNGKPLQRTLFMKQPRTGVVGMEEGAIFRVEKGIFGLPDSPHSWWVEFQEIIGRVEFTYEGSPEDKEPRAYLAVHVDDLLTIGPKGLSRCLRAALDKELPIDEWEIDDFDYIGSHITLGEGGVMITQSNYAATRLFTIDVDKDDAEDKPASFEQRIDNQSLIGGLSWLAGQTRPDLQSSVSLAQQAQKTPTIGDIRFTNGIAKKALNYQHKGLHLKPIQLNDLEILVYHDAAWANALPHDLAGEEDFRLSPEDHEKGYMTQMPESFQVRKAKRANTKVASQYGLLVLFTEKGVINEGRPVSIIDWKSTTAKRICRSTFAAETIACTDGVEVGQYVRTAVAIRLAGPRSVSWLRLVALRTPAAVVVSGGAGQQESSDGASWATAIEGGGSAKLTIFGGGQNATPTPFGWKLVDFGFICE</sequence>
<evidence type="ECO:0000259" key="2">
    <source>
        <dbReference type="PROSITE" id="PS50994"/>
    </source>
</evidence>
<dbReference type="Pfam" id="PF07727">
    <property type="entry name" value="RVT_2"/>
    <property type="match status" value="1"/>
</dbReference>
<feature type="domain" description="Integrase catalytic" evidence="2">
    <location>
        <begin position="526"/>
        <end position="694"/>
    </location>
</feature>
<evidence type="ECO:0000313" key="3">
    <source>
        <dbReference type="EMBL" id="OLQ11441.1"/>
    </source>
</evidence>
<dbReference type="InterPro" id="IPR012337">
    <property type="entry name" value="RNaseH-like_sf"/>
</dbReference>
<feature type="region of interest" description="Disordered" evidence="1">
    <location>
        <begin position="835"/>
        <end position="858"/>
    </location>
</feature>
<dbReference type="InterPro" id="IPR013103">
    <property type="entry name" value="RVT_2"/>
</dbReference>
<dbReference type="OrthoDB" id="413361at2759"/>
<comment type="caution">
    <text evidence="3">The sequence shown here is derived from an EMBL/GenBank/DDBJ whole genome shotgun (WGS) entry which is preliminary data.</text>
</comment>
<accession>A0A1Q9EVI9</accession>